<sequence>MLKSTPNATKKPQIFRLEAFKLDEVVPTGQRSNFFADLQAIENAEEFMELAINRIKFTTSDDTKRFAKRVDLKKNGTV</sequence>
<organism evidence="1 2">
    <name type="scientific">Mucilaginibacter mali</name>
    <dbReference type="NCBI Taxonomy" id="2740462"/>
    <lineage>
        <taxon>Bacteria</taxon>
        <taxon>Pseudomonadati</taxon>
        <taxon>Bacteroidota</taxon>
        <taxon>Sphingobacteriia</taxon>
        <taxon>Sphingobacteriales</taxon>
        <taxon>Sphingobacteriaceae</taxon>
        <taxon>Mucilaginibacter</taxon>
    </lineage>
</organism>
<dbReference type="EMBL" id="CP054139">
    <property type="protein sequence ID" value="QKJ32218.1"/>
    <property type="molecule type" value="Genomic_DNA"/>
</dbReference>
<dbReference type="RefSeq" id="WP_173416869.1">
    <property type="nucleotide sequence ID" value="NZ_CP054139.1"/>
</dbReference>
<name>A0A7D4UD26_9SPHI</name>
<keyword evidence="2" id="KW-1185">Reference proteome</keyword>
<proteinExistence type="predicted"/>
<gene>
    <name evidence="1" type="ORF">HQ865_21455</name>
</gene>
<protein>
    <submittedName>
        <fullName evidence="1">Uncharacterized protein</fullName>
    </submittedName>
</protein>
<reference evidence="1 2" key="1">
    <citation type="submission" date="2020-05" db="EMBL/GenBank/DDBJ databases">
        <title>Mucilaginibacter mali sp. nov.</title>
        <authorList>
            <person name="Kim H.S."/>
            <person name="Lee K.C."/>
            <person name="Suh M.K."/>
            <person name="Kim J.-S."/>
            <person name="Han K.-I."/>
            <person name="Eom M.K."/>
            <person name="Shin Y.K."/>
            <person name="Lee J.-S."/>
        </authorList>
    </citation>
    <scope>NUCLEOTIDE SEQUENCE [LARGE SCALE GENOMIC DNA]</scope>
    <source>
        <strain evidence="1 2">G2-14</strain>
    </source>
</reference>
<accession>A0A7D4UD26</accession>
<dbReference type="AlphaFoldDB" id="A0A7D4UD26"/>
<evidence type="ECO:0000313" key="1">
    <source>
        <dbReference type="EMBL" id="QKJ32218.1"/>
    </source>
</evidence>
<dbReference type="Proteomes" id="UP000505355">
    <property type="component" value="Chromosome"/>
</dbReference>
<evidence type="ECO:0000313" key="2">
    <source>
        <dbReference type="Proteomes" id="UP000505355"/>
    </source>
</evidence>
<dbReference type="KEGG" id="mmab:HQ865_21455"/>